<reference evidence="1 2" key="1">
    <citation type="submission" date="2019-07" db="EMBL/GenBank/DDBJ databases">
        <title>Draft genome assembly of a fouling barnacle, Amphibalanus amphitrite (Darwin, 1854): The first reference genome for Thecostraca.</title>
        <authorList>
            <person name="Kim W."/>
        </authorList>
    </citation>
    <scope>NUCLEOTIDE SEQUENCE [LARGE SCALE GENOMIC DNA]</scope>
    <source>
        <strain evidence="1">SNU_AA5</strain>
        <tissue evidence="1">Soma without cirri and trophi</tissue>
    </source>
</reference>
<dbReference type="InterPro" id="IPR050951">
    <property type="entry name" value="Retrovirus_Pol_polyprotein"/>
</dbReference>
<dbReference type="OrthoDB" id="5978043at2759"/>
<dbReference type="PANTHER" id="PTHR37984:SF13">
    <property type="entry name" value="RIBONUCLEASE H"/>
    <property type="match status" value="1"/>
</dbReference>
<sequence>MPCSVQLKTYSEEPIAVLGQVEVDIDYAGQSARLPLVVVDGSGPCLFGRNWLEYISVRSQSLDGQQTRRVDDILREFPDVFKEKLGCYTGGEVSIDVDPGVQPRFFKPRTLTADLDQLEHEIQTILMEHRVVF</sequence>
<gene>
    <name evidence="1" type="ORF">FJT64_024175</name>
</gene>
<comment type="caution">
    <text evidence="1">The sequence shown here is derived from an EMBL/GenBank/DDBJ whole genome shotgun (WGS) entry which is preliminary data.</text>
</comment>
<dbReference type="AlphaFoldDB" id="A0A6A4WP50"/>
<proteinExistence type="predicted"/>
<protein>
    <submittedName>
        <fullName evidence="1">Uncharacterized protein</fullName>
    </submittedName>
</protein>
<dbReference type="EMBL" id="VIIS01000906">
    <property type="protein sequence ID" value="KAF0303918.1"/>
    <property type="molecule type" value="Genomic_DNA"/>
</dbReference>
<evidence type="ECO:0000313" key="2">
    <source>
        <dbReference type="Proteomes" id="UP000440578"/>
    </source>
</evidence>
<keyword evidence="2" id="KW-1185">Reference proteome</keyword>
<evidence type="ECO:0000313" key="1">
    <source>
        <dbReference type="EMBL" id="KAF0303918.1"/>
    </source>
</evidence>
<accession>A0A6A4WP50</accession>
<organism evidence="1 2">
    <name type="scientific">Amphibalanus amphitrite</name>
    <name type="common">Striped barnacle</name>
    <name type="synonym">Balanus amphitrite</name>
    <dbReference type="NCBI Taxonomy" id="1232801"/>
    <lineage>
        <taxon>Eukaryota</taxon>
        <taxon>Metazoa</taxon>
        <taxon>Ecdysozoa</taxon>
        <taxon>Arthropoda</taxon>
        <taxon>Crustacea</taxon>
        <taxon>Multicrustacea</taxon>
        <taxon>Cirripedia</taxon>
        <taxon>Thoracica</taxon>
        <taxon>Thoracicalcarea</taxon>
        <taxon>Balanomorpha</taxon>
        <taxon>Balanoidea</taxon>
        <taxon>Balanidae</taxon>
        <taxon>Amphibalaninae</taxon>
        <taxon>Amphibalanus</taxon>
    </lineage>
</organism>
<dbReference type="PANTHER" id="PTHR37984">
    <property type="entry name" value="PROTEIN CBG26694"/>
    <property type="match status" value="1"/>
</dbReference>
<name>A0A6A4WP50_AMPAM</name>
<dbReference type="Proteomes" id="UP000440578">
    <property type="component" value="Unassembled WGS sequence"/>
</dbReference>